<feature type="transmembrane region" description="Helical" evidence="9">
    <location>
        <begin position="151"/>
        <end position="172"/>
    </location>
</feature>
<evidence type="ECO:0000256" key="2">
    <source>
        <dbReference type="ARBA" id="ARBA00007069"/>
    </source>
</evidence>
<keyword evidence="5 10" id="KW-0592">Phosphate transport</keyword>
<dbReference type="GO" id="GO:0005886">
    <property type="term" value="C:plasma membrane"/>
    <property type="evidence" value="ECO:0007669"/>
    <property type="project" value="UniProtKB-SubCell"/>
</dbReference>
<dbReference type="PANTHER" id="PTHR30425:SF1">
    <property type="entry name" value="PHOSPHATE TRANSPORT SYSTEM PERMEASE PROTEIN PSTC"/>
    <property type="match status" value="1"/>
</dbReference>
<evidence type="ECO:0000256" key="5">
    <source>
        <dbReference type="ARBA" id="ARBA00022592"/>
    </source>
</evidence>
<comment type="function">
    <text evidence="10">Part of the binding-protein-dependent transport system for phosphate; probably responsible for the translocation of the substrate across the membrane.</text>
</comment>
<keyword evidence="13" id="KW-1185">Reference proteome</keyword>
<protein>
    <recommendedName>
        <fullName evidence="10">Phosphate transport system permease protein</fullName>
    </recommendedName>
</protein>
<evidence type="ECO:0000313" key="12">
    <source>
        <dbReference type="EMBL" id="SEA01272.1"/>
    </source>
</evidence>
<evidence type="ECO:0000259" key="11">
    <source>
        <dbReference type="PROSITE" id="PS50928"/>
    </source>
</evidence>
<dbReference type="OrthoDB" id="9785113at2"/>
<name>A0A1H3XRU0_9BACT</name>
<comment type="similarity">
    <text evidence="2 10">Belongs to the binding-protein-dependent transport system permease family. CysTW subfamily.</text>
</comment>
<comment type="subcellular location">
    <subcellularLocation>
        <location evidence="1 9">Cell membrane</location>
        <topology evidence="1 9">Multi-pass membrane protein</topology>
    </subcellularLocation>
</comment>
<feature type="transmembrane region" description="Helical" evidence="9">
    <location>
        <begin position="21"/>
        <end position="42"/>
    </location>
</feature>
<keyword evidence="6 9" id="KW-0812">Transmembrane</keyword>
<dbReference type="GO" id="GO:0006817">
    <property type="term" value="P:phosphate ion transport"/>
    <property type="evidence" value="ECO:0007669"/>
    <property type="project" value="UniProtKB-KW"/>
</dbReference>
<evidence type="ECO:0000256" key="10">
    <source>
        <dbReference type="RuleBase" id="RU363054"/>
    </source>
</evidence>
<dbReference type="InterPro" id="IPR051124">
    <property type="entry name" value="Phosphate_Transport_Permease"/>
</dbReference>
<accession>A0A1H3XRU0</accession>
<dbReference type="InterPro" id="IPR011864">
    <property type="entry name" value="Phosphate_PstC"/>
</dbReference>
<dbReference type="Gene3D" id="1.10.3720.10">
    <property type="entry name" value="MetI-like"/>
    <property type="match status" value="1"/>
</dbReference>
<evidence type="ECO:0000256" key="4">
    <source>
        <dbReference type="ARBA" id="ARBA00022475"/>
    </source>
</evidence>
<dbReference type="Pfam" id="PF00528">
    <property type="entry name" value="BPD_transp_1"/>
    <property type="match status" value="1"/>
</dbReference>
<keyword evidence="8 9" id="KW-0472">Membrane</keyword>
<evidence type="ECO:0000256" key="9">
    <source>
        <dbReference type="RuleBase" id="RU363032"/>
    </source>
</evidence>
<gene>
    <name evidence="12" type="ORF">SAMN05192529_10635</name>
</gene>
<feature type="transmembrane region" description="Helical" evidence="9">
    <location>
        <begin position="272"/>
        <end position="295"/>
    </location>
</feature>
<evidence type="ECO:0000256" key="3">
    <source>
        <dbReference type="ARBA" id="ARBA00022448"/>
    </source>
</evidence>
<organism evidence="12 13">
    <name type="scientific">Arachidicoccus rhizosphaerae</name>
    <dbReference type="NCBI Taxonomy" id="551991"/>
    <lineage>
        <taxon>Bacteria</taxon>
        <taxon>Pseudomonadati</taxon>
        <taxon>Bacteroidota</taxon>
        <taxon>Chitinophagia</taxon>
        <taxon>Chitinophagales</taxon>
        <taxon>Chitinophagaceae</taxon>
        <taxon>Arachidicoccus</taxon>
    </lineage>
</organism>
<feature type="transmembrane region" description="Helical" evidence="9">
    <location>
        <begin position="71"/>
        <end position="100"/>
    </location>
</feature>
<sequence>MAALQSLRLPAKLTDRLSTGWLNFAVLFLILLPLVIGVGLVIKSLPLLEQASTWKMLSSAEFSPQQGHFGFYAFIMGSALVTLLSFVLSAPVCLLAAIYLTEYSPAWLTQTMYFVIDVLAGIPSVVYGVWGVLVVVPLLAGYVAPALGLSTTGYCLLSGGVVLAIMAVPYMLNMLMEVFRSVPVELKEASLSLGATYWETIKWVVLRKGITGIIAALSLGISKALGETIAVLMVVGNVAKVPKSVFDAAYPLPALIANNYGDMMSVPLYDSALMFAALLLFVIILVFNSITNVLLSRVKEV</sequence>
<keyword evidence="7 9" id="KW-1133">Transmembrane helix</keyword>
<dbReference type="SUPFAM" id="SSF161098">
    <property type="entry name" value="MetI-like"/>
    <property type="match status" value="1"/>
</dbReference>
<evidence type="ECO:0000313" key="13">
    <source>
        <dbReference type="Proteomes" id="UP000199041"/>
    </source>
</evidence>
<dbReference type="InterPro" id="IPR000515">
    <property type="entry name" value="MetI-like"/>
</dbReference>
<feature type="transmembrane region" description="Helical" evidence="9">
    <location>
        <begin position="112"/>
        <end position="139"/>
    </location>
</feature>
<dbReference type="InterPro" id="IPR035906">
    <property type="entry name" value="MetI-like_sf"/>
</dbReference>
<evidence type="ECO:0000256" key="1">
    <source>
        <dbReference type="ARBA" id="ARBA00004651"/>
    </source>
</evidence>
<dbReference type="PROSITE" id="PS50928">
    <property type="entry name" value="ABC_TM1"/>
    <property type="match status" value="1"/>
</dbReference>
<proteinExistence type="inferred from homology"/>
<dbReference type="AlphaFoldDB" id="A0A1H3XRU0"/>
<dbReference type="RefSeq" id="WP_091395509.1">
    <property type="nucleotide sequence ID" value="NZ_FNQY01000006.1"/>
</dbReference>
<feature type="transmembrane region" description="Helical" evidence="9">
    <location>
        <begin position="210"/>
        <end position="235"/>
    </location>
</feature>
<dbReference type="PANTHER" id="PTHR30425">
    <property type="entry name" value="PHOSPHATE TRANSPORT SYSTEM PERMEASE PROTEIN PST"/>
    <property type="match status" value="1"/>
</dbReference>
<feature type="domain" description="ABC transmembrane type-1" evidence="11">
    <location>
        <begin position="75"/>
        <end position="291"/>
    </location>
</feature>
<evidence type="ECO:0000256" key="7">
    <source>
        <dbReference type="ARBA" id="ARBA00022989"/>
    </source>
</evidence>
<keyword evidence="4 10" id="KW-1003">Cell membrane</keyword>
<keyword evidence="3 9" id="KW-0813">Transport</keyword>
<dbReference type="EMBL" id="FNQY01000006">
    <property type="protein sequence ID" value="SEA01272.1"/>
    <property type="molecule type" value="Genomic_DNA"/>
</dbReference>
<dbReference type="GO" id="GO:0005315">
    <property type="term" value="F:phosphate transmembrane transporter activity"/>
    <property type="evidence" value="ECO:0007669"/>
    <property type="project" value="InterPro"/>
</dbReference>
<evidence type="ECO:0000256" key="8">
    <source>
        <dbReference type="ARBA" id="ARBA00023136"/>
    </source>
</evidence>
<dbReference type="NCBIfam" id="TIGR02138">
    <property type="entry name" value="phosphate_pstC"/>
    <property type="match status" value="1"/>
</dbReference>
<evidence type="ECO:0000256" key="6">
    <source>
        <dbReference type="ARBA" id="ARBA00022692"/>
    </source>
</evidence>
<dbReference type="STRING" id="551991.SAMN05192529_10635"/>
<dbReference type="Proteomes" id="UP000199041">
    <property type="component" value="Unassembled WGS sequence"/>
</dbReference>
<dbReference type="CDD" id="cd06261">
    <property type="entry name" value="TM_PBP2"/>
    <property type="match status" value="1"/>
</dbReference>
<reference evidence="12 13" key="1">
    <citation type="submission" date="2016-10" db="EMBL/GenBank/DDBJ databases">
        <authorList>
            <person name="de Groot N.N."/>
        </authorList>
    </citation>
    <scope>NUCLEOTIDE SEQUENCE [LARGE SCALE GENOMIC DNA]</scope>
    <source>
        <strain evidence="12 13">Vu-144</strain>
    </source>
</reference>